<evidence type="ECO:0000313" key="8">
    <source>
        <dbReference type="Proteomes" id="UP000501648"/>
    </source>
</evidence>
<dbReference type="PANTHER" id="PTHR30086">
    <property type="entry name" value="ARGININE EXPORTER PROTEIN ARGO"/>
    <property type="match status" value="1"/>
</dbReference>
<evidence type="ECO:0000256" key="3">
    <source>
        <dbReference type="ARBA" id="ARBA00022692"/>
    </source>
</evidence>
<keyword evidence="2" id="KW-1003">Cell membrane</keyword>
<feature type="transmembrane region" description="Helical" evidence="6">
    <location>
        <begin position="71"/>
        <end position="90"/>
    </location>
</feature>
<dbReference type="EMBL" id="CP008956">
    <property type="protein sequence ID" value="QJQ00233.1"/>
    <property type="molecule type" value="Genomic_DNA"/>
</dbReference>
<feature type="transmembrane region" description="Helical" evidence="6">
    <location>
        <begin position="178"/>
        <end position="197"/>
    </location>
</feature>
<feature type="transmembrane region" description="Helical" evidence="6">
    <location>
        <begin position="145"/>
        <end position="166"/>
    </location>
</feature>
<reference evidence="7 8" key="1">
    <citation type="journal article" date="2012" name="J. Bacteriol.">
        <title>Genome sequence of the pathogenic Herbaspirillum seropedicae strain Os34, isolated from rice roots.</title>
        <authorList>
            <person name="Ye W."/>
            <person name="Ye S."/>
            <person name="Liu J."/>
            <person name="Chang S."/>
            <person name="Chen M."/>
            <person name="Zhu B."/>
            <person name="Guo L."/>
            <person name="An Q."/>
        </authorList>
    </citation>
    <scope>NUCLEOTIDE SEQUENCE [LARGE SCALE GENOMIC DNA]</scope>
    <source>
        <strain evidence="7 8">Os34</strain>
    </source>
</reference>
<dbReference type="Pfam" id="PF01810">
    <property type="entry name" value="LysE"/>
    <property type="match status" value="1"/>
</dbReference>
<dbReference type="Proteomes" id="UP000501648">
    <property type="component" value="Chromosome"/>
</dbReference>
<evidence type="ECO:0000256" key="1">
    <source>
        <dbReference type="ARBA" id="ARBA00004651"/>
    </source>
</evidence>
<gene>
    <name evidence="7" type="ORF">C798_08310</name>
</gene>
<evidence type="ECO:0000256" key="2">
    <source>
        <dbReference type="ARBA" id="ARBA00022475"/>
    </source>
</evidence>
<accession>A0A6M3ZPN5</accession>
<evidence type="ECO:0000256" key="4">
    <source>
        <dbReference type="ARBA" id="ARBA00022989"/>
    </source>
</evidence>
<keyword evidence="4 6" id="KW-1133">Transmembrane helix</keyword>
<sequence>MPFDTWLLFCVSAFFSAASPGPSVVHAMRLSGNSGFKLATASIIGNTLSIIIICAIASAGLAMLSNDRALFFVKLLGASYLIYVGVKTLFSNDAESIGKDNYKKGYMACMSEAVLISTTNPKIFIFIASFFPQFLSKKYDTTTQLVVMTLTFAFFTSATLVAYSLFSALMYKNKVARTFINKGSGIALILFGGFMLIQ</sequence>
<dbReference type="AlphaFoldDB" id="A0A6M3ZPN5"/>
<evidence type="ECO:0000256" key="5">
    <source>
        <dbReference type="ARBA" id="ARBA00023136"/>
    </source>
</evidence>
<dbReference type="GO" id="GO:0005886">
    <property type="term" value="C:plasma membrane"/>
    <property type="evidence" value="ECO:0007669"/>
    <property type="project" value="UniProtKB-SubCell"/>
</dbReference>
<protein>
    <submittedName>
        <fullName evidence="7">LysE family translocator</fullName>
    </submittedName>
</protein>
<dbReference type="GO" id="GO:0015171">
    <property type="term" value="F:amino acid transmembrane transporter activity"/>
    <property type="evidence" value="ECO:0007669"/>
    <property type="project" value="TreeGrafter"/>
</dbReference>
<evidence type="ECO:0000256" key="6">
    <source>
        <dbReference type="SAM" id="Phobius"/>
    </source>
</evidence>
<dbReference type="InterPro" id="IPR001123">
    <property type="entry name" value="LeuE-type"/>
</dbReference>
<evidence type="ECO:0000313" key="7">
    <source>
        <dbReference type="EMBL" id="QJQ00233.1"/>
    </source>
</evidence>
<comment type="subcellular location">
    <subcellularLocation>
        <location evidence="1">Cell membrane</location>
        <topology evidence="1">Multi-pass membrane protein</topology>
    </subcellularLocation>
</comment>
<feature type="transmembrane region" description="Helical" evidence="6">
    <location>
        <begin position="43"/>
        <end position="64"/>
    </location>
</feature>
<name>A0A6M3ZPN5_9BURK</name>
<keyword evidence="3 6" id="KW-0812">Transmembrane</keyword>
<dbReference type="PANTHER" id="PTHR30086:SF20">
    <property type="entry name" value="ARGININE EXPORTER PROTEIN ARGO-RELATED"/>
    <property type="match status" value="1"/>
</dbReference>
<organism evidence="7 8">
    <name type="scientific">Herbaspirillum rubrisubalbicans Os34</name>
    <dbReference type="NCBI Taxonomy" id="1235827"/>
    <lineage>
        <taxon>Bacteria</taxon>
        <taxon>Pseudomonadati</taxon>
        <taxon>Pseudomonadota</taxon>
        <taxon>Betaproteobacteria</taxon>
        <taxon>Burkholderiales</taxon>
        <taxon>Oxalobacteraceae</taxon>
        <taxon>Herbaspirillum</taxon>
    </lineage>
</organism>
<proteinExistence type="predicted"/>
<dbReference type="RefSeq" id="WP_081584675.1">
    <property type="nucleotide sequence ID" value="NZ_CP008956.1"/>
</dbReference>
<keyword evidence="5 6" id="KW-0472">Membrane</keyword>